<dbReference type="STRING" id="1325734.A0A428NVD1"/>
<feature type="region of interest" description="Disordered" evidence="1">
    <location>
        <begin position="322"/>
        <end position="373"/>
    </location>
</feature>
<proteinExistence type="predicted"/>
<dbReference type="InterPro" id="IPR001202">
    <property type="entry name" value="WW_dom"/>
</dbReference>
<dbReference type="EMBL" id="NKCI01000283">
    <property type="protein sequence ID" value="RSL44709.1"/>
    <property type="molecule type" value="Genomic_DNA"/>
</dbReference>
<reference evidence="3 4" key="1">
    <citation type="submission" date="2017-06" db="EMBL/GenBank/DDBJ databases">
        <title>Comparative genomic analysis of Ambrosia Fusariam Clade fungi.</title>
        <authorList>
            <person name="Stajich J.E."/>
            <person name="Carrillo J."/>
            <person name="Kijimoto T."/>
            <person name="Eskalen A."/>
            <person name="O'Donnell K."/>
            <person name="Kasson M."/>
        </authorList>
    </citation>
    <scope>NUCLEOTIDE SEQUENCE [LARGE SCALE GENOMIC DNA]</scope>
    <source>
        <strain evidence="3 4">NRRL62584</strain>
    </source>
</reference>
<evidence type="ECO:0000313" key="4">
    <source>
        <dbReference type="Proteomes" id="UP000288168"/>
    </source>
</evidence>
<feature type="domain" description="WW" evidence="2">
    <location>
        <begin position="49"/>
        <end position="82"/>
    </location>
</feature>
<dbReference type="InterPro" id="IPR052895">
    <property type="entry name" value="HetReg/Transcr_Mod"/>
</dbReference>
<dbReference type="CDD" id="cd00201">
    <property type="entry name" value="WW"/>
    <property type="match status" value="3"/>
</dbReference>
<dbReference type="InterPro" id="IPR036020">
    <property type="entry name" value="WW_dom_sf"/>
</dbReference>
<dbReference type="Gene3D" id="2.20.70.10">
    <property type="match status" value="4"/>
</dbReference>
<gene>
    <name evidence="3" type="ORF">CEP54_014568</name>
</gene>
<feature type="domain" description="WW" evidence="2">
    <location>
        <begin position="198"/>
        <end position="231"/>
    </location>
</feature>
<accession>A0A428NVD1</accession>
<protein>
    <recommendedName>
        <fullName evidence="2">WW domain-containing protein</fullName>
    </recommendedName>
</protein>
<dbReference type="AlphaFoldDB" id="A0A428NVD1"/>
<feature type="compositionally biased region" description="Polar residues" evidence="1">
    <location>
        <begin position="333"/>
        <end position="356"/>
    </location>
</feature>
<dbReference type="SUPFAM" id="SSF51045">
    <property type="entry name" value="WW domain"/>
    <property type="match status" value="4"/>
</dbReference>
<organism evidence="3 4">
    <name type="scientific">Fusarium duplospermum</name>
    <dbReference type="NCBI Taxonomy" id="1325734"/>
    <lineage>
        <taxon>Eukaryota</taxon>
        <taxon>Fungi</taxon>
        <taxon>Dikarya</taxon>
        <taxon>Ascomycota</taxon>
        <taxon>Pezizomycotina</taxon>
        <taxon>Sordariomycetes</taxon>
        <taxon>Hypocreomycetidae</taxon>
        <taxon>Hypocreales</taxon>
        <taxon>Nectriaceae</taxon>
        <taxon>Fusarium</taxon>
        <taxon>Fusarium solani species complex</taxon>
    </lineage>
</organism>
<sequence length="1203" mass="135735">MIHDASHQTQPIGGTVPLVAEQSQYNSPANSGPNALVGDSAAPINHVREPAILSWEQRFTTDGRVYFVDRLSGYESLRDPLYGISQLGPLPEGWEIRWNNECEPCFFNTQTRVATVQDPRTTPGLMETLGQLPAGWKMSCIQGKILFWNSNLRKATTQDPRLVGTLLPPGWEKRHDHVSGRAYFVNHNTRTSSWEHPSPLPDGWEARATPDGRAYYVNHNTKTTSWDDPRDSSEANETSLLPAEWELTWTIDGSPSLLDKSTGLTTLLDAPITDAQTGWTFAEVLRDGWSMRHTPEGHIYFANSVSQATTWSDPRYKILLPENRPGIPGSVGTVPSNSPTTQSASVQQSAYLSPQASVRRKPVAPQQGSTKTPNQLKVAANVDPVTSRMAAITVQDEEAESESESEPESDAPLFRYHPIESPTHIRVLDIHPAAGLDQLIACTVRHVNLDHRPAFEALSYTWGGKENQTSIFLNGQPFKVMENAAAVLRRLRVSGHVRTIWMDAICINQRDKKEKECQLPLMTRIYQEAQEVCVWLGELTDGALVGMKSINNGRYLSNAMSWHGWKAERKHGGLLLPLSQRFKGGSSMQDSGHRVYEFEHGEIRELLNRPWWERVWIMQEAIVAKKIVIMCGDQTATWDRIEAAIKNSVYRAPGPEDEFGLGESKNSRLFNDKYLAVNEYRQKWAQGVFHVSVYKMLYDFRGLRCSNARDRVYGFLGLTSLSSHPDFKANYKARVWRSYVRFAKSMIKHTGTLDILNCMREWRAVEATEEPPLVFSMLDQARYHDIRGLVSDRPGDKPRMGWVRLPPGWERVQQSKDSFYYMDRNTGTRHENSPFKNQPPSAAQEISMQKVLPKGWSKTWDNLGKAKVSYDPDYQPFQPPQKLVKDLAKLPTWVPNWAGKRHIDPAPLLDWSETEPLYCAGGRLGPATVYPDTNLRILAVDGIEFDVISHLSDAWHPKSDGIELSRRQVSELETWETLAMAELGPACPYGGGTARREALWRTHIADFSGKKAAPPSLGWAVECWYDRDGWAKPLTDPVDLLSNIYHLRGFWSQAMELGSEMQKMTQYVRDFCREWNLKPKTDEEIEAMGFRESLKWIGTETSGELKLELGACKEYGACVRRIYQACAHRRLLVTSRGYLGLAPWNAKVGDAVFVLKGGKTPFLLREHEVPGQGYKMVGEAFVYGIMGGEAVDLVPEVKQVQLV</sequence>
<dbReference type="PROSITE" id="PS50020">
    <property type="entry name" value="WW_DOMAIN_2"/>
    <property type="match status" value="6"/>
</dbReference>
<feature type="domain" description="WW" evidence="2">
    <location>
        <begin position="803"/>
        <end position="836"/>
    </location>
</feature>
<feature type="domain" description="WW" evidence="2">
    <location>
        <begin position="283"/>
        <end position="316"/>
    </location>
</feature>
<dbReference type="PANTHER" id="PTHR24148:SF73">
    <property type="entry name" value="HET DOMAIN PROTEIN (AFU_ORTHOLOGUE AFUA_8G01020)"/>
    <property type="match status" value="1"/>
</dbReference>
<evidence type="ECO:0000259" key="2">
    <source>
        <dbReference type="PROSITE" id="PS50020"/>
    </source>
</evidence>
<dbReference type="Pfam" id="PF00397">
    <property type="entry name" value="WW"/>
    <property type="match status" value="3"/>
</dbReference>
<dbReference type="Pfam" id="PF26639">
    <property type="entry name" value="Het-6_barrel"/>
    <property type="match status" value="1"/>
</dbReference>
<comment type="caution">
    <text evidence="3">The sequence shown here is derived from an EMBL/GenBank/DDBJ whole genome shotgun (WGS) entry which is preliminary data.</text>
</comment>
<dbReference type="PANTHER" id="PTHR24148">
    <property type="entry name" value="ANKYRIN REPEAT DOMAIN-CONTAINING PROTEIN 39 HOMOLOG-RELATED"/>
    <property type="match status" value="1"/>
</dbReference>
<feature type="domain" description="WW" evidence="2">
    <location>
        <begin position="88"/>
        <end position="121"/>
    </location>
</feature>
<feature type="domain" description="WW" evidence="2">
    <location>
        <begin position="165"/>
        <end position="199"/>
    </location>
</feature>
<dbReference type="Pfam" id="PF06985">
    <property type="entry name" value="HET"/>
    <property type="match status" value="1"/>
</dbReference>
<dbReference type="OrthoDB" id="3553147at2759"/>
<feature type="compositionally biased region" description="Acidic residues" evidence="1">
    <location>
        <begin position="395"/>
        <end position="409"/>
    </location>
</feature>
<dbReference type="PROSITE" id="PS01159">
    <property type="entry name" value="WW_DOMAIN_1"/>
    <property type="match status" value="3"/>
</dbReference>
<dbReference type="SMART" id="SM00456">
    <property type="entry name" value="WW"/>
    <property type="match status" value="6"/>
</dbReference>
<keyword evidence="4" id="KW-1185">Reference proteome</keyword>
<dbReference type="Proteomes" id="UP000288168">
    <property type="component" value="Unassembled WGS sequence"/>
</dbReference>
<dbReference type="InterPro" id="IPR010730">
    <property type="entry name" value="HET"/>
</dbReference>
<evidence type="ECO:0000256" key="1">
    <source>
        <dbReference type="SAM" id="MobiDB-lite"/>
    </source>
</evidence>
<feature type="region of interest" description="Disordered" evidence="1">
    <location>
        <begin position="394"/>
        <end position="413"/>
    </location>
</feature>
<evidence type="ECO:0000313" key="3">
    <source>
        <dbReference type="EMBL" id="RSL44709.1"/>
    </source>
</evidence>
<name>A0A428NVD1_9HYPO</name>